<gene>
    <name evidence="2" type="ORF">IAA45_07675</name>
</gene>
<dbReference type="InterPro" id="IPR004360">
    <property type="entry name" value="Glyas_Fos-R_dOase_dom"/>
</dbReference>
<dbReference type="EMBL" id="DXEX01000168">
    <property type="protein sequence ID" value="HIX59576.1"/>
    <property type="molecule type" value="Genomic_DNA"/>
</dbReference>
<dbReference type="AlphaFoldDB" id="A0A9D2B3X3"/>
<protein>
    <submittedName>
        <fullName evidence="2">VOC family protein</fullName>
    </submittedName>
</protein>
<dbReference type="SUPFAM" id="SSF54593">
    <property type="entry name" value="Glyoxalase/Bleomycin resistance protein/Dihydroxybiphenyl dioxygenase"/>
    <property type="match status" value="1"/>
</dbReference>
<reference evidence="2" key="2">
    <citation type="submission" date="2021-04" db="EMBL/GenBank/DDBJ databases">
        <authorList>
            <person name="Gilroy R."/>
        </authorList>
    </citation>
    <scope>NUCLEOTIDE SEQUENCE</scope>
    <source>
        <strain evidence="2">ChiSjej1B19-8411</strain>
    </source>
</reference>
<dbReference type="Proteomes" id="UP000886817">
    <property type="component" value="Unassembled WGS sequence"/>
</dbReference>
<name>A0A9D2B3X3_9FIRM</name>
<comment type="caution">
    <text evidence="2">The sequence shown here is derived from an EMBL/GenBank/DDBJ whole genome shotgun (WGS) entry which is preliminary data.</text>
</comment>
<organism evidence="2 3">
    <name type="scientific">Candidatus Blautia gallistercoris</name>
    <dbReference type="NCBI Taxonomy" id="2838490"/>
    <lineage>
        <taxon>Bacteria</taxon>
        <taxon>Bacillati</taxon>
        <taxon>Bacillota</taxon>
        <taxon>Clostridia</taxon>
        <taxon>Lachnospirales</taxon>
        <taxon>Lachnospiraceae</taxon>
        <taxon>Blautia</taxon>
    </lineage>
</organism>
<reference evidence="2" key="1">
    <citation type="journal article" date="2021" name="PeerJ">
        <title>Extensive microbial diversity within the chicken gut microbiome revealed by metagenomics and culture.</title>
        <authorList>
            <person name="Gilroy R."/>
            <person name="Ravi A."/>
            <person name="Getino M."/>
            <person name="Pursley I."/>
            <person name="Horton D.L."/>
            <person name="Alikhan N.F."/>
            <person name="Baker D."/>
            <person name="Gharbi K."/>
            <person name="Hall N."/>
            <person name="Watson M."/>
            <person name="Adriaenssens E.M."/>
            <person name="Foster-Nyarko E."/>
            <person name="Jarju S."/>
            <person name="Secka A."/>
            <person name="Antonio M."/>
            <person name="Oren A."/>
            <person name="Chaudhuri R.R."/>
            <person name="La Ragione R."/>
            <person name="Hildebrand F."/>
            <person name="Pallen M.J."/>
        </authorList>
    </citation>
    <scope>NUCLEOTIDE SEQUENCE</scope>
    <source>
        <strain evidence="2">ChiSjej1B19-8411</strain>
    </source>
</reference>
<evidence type="ECO:0000313" key="3">
    <source>
        <dbReference type="Proteomes" id="UP000886817"/>
    </source>
</evidence>
<dbReference type="Pfam" id="PF00903">
    <property type="entry name" value="Glyoxalase"/>
    <property type="match status" value="1"/>
</dbReference>
<evidence type="ECO:0000313" key="2">
    <source>
        <dbReference type="EMBL" id="HIX59576.1"/>
    </source>
</evidence>
<dbReference type="InterPro" id="IPR037523">
    <property type="entry name" value="VOC_core"/>
</dbReference>
<evidence type="ECO:0000259" key="1">
    <source>
        <dbReference type="PROSITE" id="PS51819"/>
    </source>
</evidence>
<accession>A0A9D2B3X3</accession>
<sequence length="37" mass="4231">MIKNRKHGHIGLGTTDIEADVKWYIDVLGFELIGDFK</sequence>
<feature type="domain" description="VOC" evidence="1">
    <location>
        <begin position="6"/>
        <end position="37"/>
    </location>
</feature>
<proteinExistence type="predicted"/>
<dbReference type="PROSITE" id="PS51819">
    <property type="entry name" value="VOC"/>
    <property type="match status" value="1"/>
</dbReference>
<dbReference type="Gene3D" id="3.10.180.10">
    <property type="entry name" value="2,3-Dihydroxybiphenyl 1,2-Dioxygenase, domain 1"/>
    <property type="match status" value="1"/>
</dbReference>
<dbReference type="InterPro" id="IPR029068">
    <property type="entry name" value="Glyas_Bleomycin-R_OHBP_Dase"/>
</dbReference>
<feature type="non-terminal residue" evidence="2">
    <location>
        <position position="37"/>
    </location>
</feature>